<accession>A0A433MW57</accession>
<evidence type="ECO:0000313" key="1">
    <source>
        <dbReference type="EMBL" id="RUR72130.1"/>
    </source>
</evidence>
<sequence>MVEVDGIQFETVVSERVLPIPEAKRSVFTPVQLGIRITNNTETSFHFSSNFYSMFPELIVPDGQVMQTGIHCERLNRPMESDFFLVLPEKALTFSCNAFLFWIQNPKKKRDRQLTLNIPFPYEDIYVFRPLYPGTYQFRFKYRYSREGIGDLSRWIEPTVLQRIVENLWTGEVLTPLVDIQLVQS</sequence>
<comment type="caution">
    <text evidence="1">The sequence shown here is derived from an EMBL/GenBank/DDBJ whole genome shotgun (WGS) entry which is preliminary data.</text>
</comment>
<reference evidence="1 2" key="1">
    <citation type="journal article" date="2019" name="Genome Biol. Evol.">
        <title>Day and night: Metabolic profiles and evolutionary relationships of six axenic non-marine cyanobacteria.</title>
        <authorList>
            <person name="Will S.E."/>
            <person name="Henke P."/>
            <person name="Boedeker C."/>
            <person name="Huang S."/>
            <person name="Brinkmann H."/>
            <person name="Rohde M."/>
            <person name="Jarek M."/>
            <person name="Friedl T."/>
            <person name="Seufert S."/>
            <person name="Schumacher M."/>
            <person name="Overmann J."/>
            <person name="Neumann-Schaal M."/>
            <person name="Petersen J."/>
        </authorList>
    </citation>
    <scope>NUCLEOTIDE SEQUENCE [LARGE SCALE GENOMIC DNA]</scope>
    <source>
        <strain evidence="1 2">PCC 6912</strain>
    </source>
</reference>
<name>A0A433MW57_CHLFR</name>
<dbReference type="EMBL" id="RSCJ01000057">
    <property type="protein sequence ID" value="RUR72130.1"/>
    <property type="molecule type" value="Genomic_DNA"/>
</dbReference>
<dbReference type="STRING" id="211165.GCA_000317285_00304"/>
<protein>
    <submittedName>
        <fullName evidence="1">Uncharacterized protein</fullName>
    </submittedName>
</protein>
<keyword evidence="2" id="KW-1185">Reference proteome</keyword>
<proteinExistence type="predicted"/>
<organism evidence="1 2">
    <name type="scientific">Chlorogloeopsis fritschii PCC 6912</name>
    <dbReference type="NCBI Taxonomy" id="211165"/>
    <lineage>
        <taxon>Bacteria</taxon>
        <taxon>Bacillati</taxon>
        <taxon>Cyanobacteriota</taxon>
        <taxon>Cyanophyceae</taxon>
        <taxon>Nostocales</taxon>
        <taxon>Chlorogloeopsidaceae</taxon>
        <taxon>Chlorogloeopsis</taxon>
    </lineage>
</organism>
<dbReference type="AlphaFoldDB" id="A0A433MW57"/>
<gene>
    <name evidence="1" type="ORF">PCC6912_64880</name>
</gene>
<evidence type="ECO:0000313" key="2">
    <source>
        <dbReference type="Proteomes" id="UP000268857"/>
    </source>
</evidence>
<dbReference type="OrthoDB" id="459685at2"/>
<dbReference type="Proteomes" id="UP000268857">
    <property type="component" value="Unassembled WGS sequence"/>
</dbReference>